<evidence type="ECO:0000313" key="5">
    <source>
        <dbReference type="EnsemblMetazoa" id="ADIR002541-PA"/>
    </source>
</evidence>
<dbReference type="InterPro" id="IPR050441">
    <property type="entry name" value="RBM"/>
</dbReference>
<evidence type="ECO:0000256" key="2">
    <source>
        <dbReference type="PROSITE-ProRule" id="PRU00176"/>
    </source>
</evidence>
<accession>A0A182N4H6</accession>
<dbReference type="VEuPathDB" id="VectorBase:ADIR002541"/>
<dbReference type="PROSITE" id="PS50102">
    <property type="entry name" value="RRM"/>
    <property type="match status" value="3"/>
</dbReference>
<evidence type="ECO:0000256" key="3">
    <source>
        <dbReference type="SAM" id="MobiDB-lite"/>
    </source>
</evidence>
<sequence>ATWLCTGFGPHKYALGCSGEINIEQSVYLVAATGILAKLHVGVELLSLGSASPRRAGVLLRACVISAVRSCPGSAIMGDILWPAAMSEPSTSQPQVPRLTENDQLFDELLENIVYVGNLPKEIVLTDLIELFKYAGRIERVAWYGEHRTDINTKVAFIRFRHSRHAKEAAKWDRIRYHDSILIVMQIFKDQWFDMTVSIMVRNVRDDTTDWQLYEAFRRFGKIYGILIPTHGTAYVGFYYETETQCALEMNNNMFNGNRMRVEMLRRNLPLQQIDIFDITKNEVRLLRDMLLEVDEKLEQFYSAYDEAFNYSSKDYRRWKRKRRRVTPLLSDSSSSSESSSSSVSEISNRSATEVRRIMCGSNEENRCLGIFGMNPDTTEKTLMKLFSRYGHVKDIKLIYDGKTNVSRGYSFIYFKHASDARRAQRKLNGTMLEGRKVRVDFSRSKPHEPRADRRKRASPPPATSTGADRCCHRRHGSTHHKKRKKRRVCYSSSDSE</sequence>
<dbReference type="STRING" id="7168.A0A182N4H6"/>
<dbReference type="AlphaFoldDB" id="A0A182N4H6"/>
<dbReference type="EnsemblMetazoa" id="ADIR002541-RA">
    <property type="protein sequence ID" value="ADIR002541-PA"/>
    <property type="gene ID" value="ADIR002541"/>
</dbReference>
<feature type="region of interest" description="Disordered" evidence="3">
    <location>
        <begin position="430"/>
        <end position="497"/>
    </location>
</feature>
<dbReference type="SUPFAM" id="SSF54928">
    <property type="entry name" value="RNA-binding domain, RBD"/>
    <property type="match status" value="3"/>
</dbReference>
<dbReference type="SMART" id="SM00360">
    <property type="entry name" value="RRM"/>
    <property type="match status" value="3"/>
</dbReference>
<dbReference type="InterPro" id="IPR000504">
    <property type="entry name" value="RRM_dom"/>
</dbReference>
<reference evidence="5" key="2">
    <citation type="submission" date="2020-05" db="UniProtKB">
        <authorList>
            <consortium name="EnsemblMetazoa"/>
        </authorList>
    </citation>
    <scope>IDENTIFICATION</scope>
    <source>
        <strain evidence="5">WRAIR2</strain>
    </source>
</reference>
<organism evidence="5 6">
    <name type="scientific">Anopheles dirus</name>
    <dbReference type="NCBI Taxonomy" id="7168"/>
    <lineage>
        <taxon>Eukaryota</taxon>
        <taxon>Metazoa</taxon>
        <taxon>Ecdysozoa</taxon>
        <taxon>Arthropoda</taxon>
        <taxon>Hexapoda</taxon>
        <taxon>Insecta</taxon>
        <taxon>Pterygota</taxon>
        <taxon>Neoptera</taxon>
        <taxon>Endopterygota</taxon>
        <taxon>Diptera</taxon>
        <taxon>Nematocera</taxon>
        <taxon>Culicoidea</taxon>
        <taxon>Culicidae</taxon>
        <taxon>Anophelinae</taxon>
        <taxon>Anopheles</taxon>
    </lineage>
</organism>
<name>A0A182N4H6_9DIPT</name>
<reference evidence="6" key="1">
    <citation type="submission" date="2013-03" db="EMBL/GenBank/DDBJ databases">
        <title>The Genome Sequence of Anopheles dirus WRAIR2.</title>
        <authorList>
            <consortium name="The Broad Institute Genomics Platform"/>
            <person name="Neafsey D.E."/>
            <person name="Walton C."/>
            <person name="Walker B."/>
            <person name="Young S.K."/>
            <person name="Zeng Q."/>
            <person name="Gargeya S."/>
            <person name="Fitzgerald M."/>
            <person name="Haas B."/>
            <person name="Abouelleil A."/>
            <person name="Allen A.W."/>
            <person name="Alvarado L."/>
            <person name="Arachchi H.M."/>
            <person name="Berlin A.M."/>
            <person name="Chapman S.B."/>
            <person name="Gainer-Dewar J."/>
            <person name="Goldberg J."/>
            <person name="Griggs A."/>
            <person name="Gujja S."/>
            <person name="Hansen M."/>
            <person name="Howarth C."/>
            <person name="Imamovic A."/>
            <person name="Ireland A."/>
            <person name="Larimer J."/>
            <person name="McCowan C."/>
            <person name="Murphy C."/>
            <person name="Pearson M."/>
            <person name="Poon T.W."/>
            <person name="Priest M."/>
            <person name="Roberts A."/>
            <person name="Saif S."/>
            <person name="Shea T."/>
            <person name="Sisk P."/>
            <person name="Sykes S."/>
            <person name="Wortman J."/>
            <person name="Nusbaum C."/>
            <person name="Birren B."/>
        </authorList>
    </citation>
    <scope>NUCLEOTIDE SEQUENCE [LARGE SCALE GENOMIC DNA]</scope>
    <source>
        <strain evidence="6">WRAIR2</strain>
    </source>
</reference>
<proteinExistence type="predicted"/>
<dbReference type="InterPro" id="IPR012677">
    <property type="entry name" value="Nucleotide-bd_a/b_plait_sf"/>
</dbReference>
<dbReference type="PANTHER" id="PTHR48034">
    <property type="entry name" value="TRANSFORMER-2 SEX-DETERMINING PROTEIN-RELATED"/>
    <property type="match status" value="1"/>
</dbReference>
<protein>
    <recommendedName>
        <fullName evidence="4">RRM domain-containing protein</fullName>
    </recommendedName>
</protein>
<dbReference type="CDD" id="cd00590">
    <property type="entry name" value="RRM_SF"/>
    <property type="match status" value="2"/>
</dbReference>
<feature type="compositionally biased region" description="Basic and acidic residues" evidence="3">
    <location>
        <begin position="434"/>
        <end position="452"/>
    </location>
</feature>
<feature type="domain" description="RRM" evidence="4">
    <location>
        <begin position="112"/>
        <end position="206"/>
    </location>
</feature>
<feature type="compositionally biased region" description="Basic residues" evidence="3">
    <location>
        <begin position="472"/>
        <end position="489"/>
    </location>
</feature>
<dbReference type="Pfam" id="PF00076">
    <property type="entry name" value="RRM_1"/>
    <property type="match status" value="3"/>
</dbReference>
<dbReference type="InterPro" id="IPR035979">
    <property type="entry name" value="RBD_domain_sf"/>
</dbReference>
<keyword evidence="6" id="KW-1185">Reference proteome</keyword>
<feature type="domain" description="RRM" evidence="4">
    <location>
        <begin position="197"/>
        <end position="267"/>
    </location>
</feature>
<evidence type="ECO:0000259" key="4">
    <source>
        <dbReference type="PROSITE" id="PS50102"/>
    </source>
</evidence>
<dbReference type="GO" id="GO:0003723">
    <property type="term" value="F:RNA binding"/>
    <property type="evidence" value="ECO:0007669"/>
    <property type="project" value="UniProtKB-UniRule"/>
</dbReference>
<dbReference type="Proteomes" id="UP000075884">
    <property type="component" value="Unassembled WGS sequence"/>
</dbReference>
<dbReference type="Gene3D" id="3.30.70.330">
    <property type="match status" value="3"/>
</dbReference>
<evidence type="ECO:0000256" key="1">
    <source>
        <dbReference type="ARBA" id="ARBA00022884"/>
    </source>
</evidence>
<feature type="domain" description="RRM" evidence="4">
    <location>
        <begin position="367"/>
        <end position="445"/>
    </location>
</feature>
<evidence type="ECO:0000313" key="6">
    <source>
        <dbReference type="Proteomes" id="UP000075884"/>
    </source>
</evidence>
<keyword evidence="1 2" id="KW-0694">RNA-binding</keyword>